<dbReference type="AlphaFoldDB" id="A0A1G1VN14"/>
<sequence>MDKLHISISAESIFSLGPIPVSNSMLTSWIVSLALALWAVKVHFDLKAGRRSAVVFFSATLIESLLQLIHSVTNNTKRAQEFLPLVATFFLFIILGNWIGLLPGVGSIGDPPIFRGATADLNTTLALALVSVGATQFFGLKHLRFAYLTKFFNFAGPIQFFVGLLELISELAKILSFAFRLFGNIFAGEVLLIVIAFLLPFIGPIPFLGLEIFVGFIQALVFSLLTLVFLHLATLSHQDGEEVIAHGSTGR</sequence>
<dbReference type="PANTHER" id="PTHR42823">
    <property type="entry name" value="ATP SYNTHASE SUBUNIT A, CHLOROPLASTIC"/>
    <property type="match status" value="1"/>
</dbReference>
<evidence type="ECO:0000256" key="2">
    <source>
        <dbReference type="ARBA" id="ARBA00006810"/>
    </source>
</evidence>
<dbReference type="PROSITE" id="PS00449">
    <property type="entry name" value="ATPASE_A"/>
    <property type="match status" value="1"/>
</dbReference>
<keyword evidence="6 11" id="KW-0375">Hydrogen ion transport</keyword>
<dbReference type="NCBIfam" id="TIGR01131">
    <property type="entry name" value="ATP_synt_6_or_A"/>
    <property type="match status" value="1"/>
</dbReference>
<dbReference type="InterPro" id="IPR045082">
    <property type="entry name" value="ATP_syn_F0_a_bact/chloroplast"/>
</dbReference>
<evidence type="ECO:0000256" key="3">
    <source>
        <dbReference type="ARBA" id="ARBA00022448"/>
    </source>
</evidence>
<accession>A0A1G1VN14</accession>
<dbReference type="STRING" id="1797589.A2784_02150"/>
<dbReference type="Pfam" id="PF00119">
    <property type="entry name" value="ATP-synt_A"/>
    <property type="match status" value="1"/>
</dbReference>
<proteinExistence type="inferred from homology"/>
<protein>
    <recommendedName>
        <fullName evidence="11 12">ATP synthase subunit a</fullName>
    </recommendedName>
    <alternativeName>
        <fullName evidence="11">ATP synthase F0 sector subunit a</fullName>
    </alternativeName>
    <alternativeName>
        <fullName evidence="11">F-ATPase subunit 6</fullName>
    </alternativeName>
</protein>
<evidence type="ECO:0000313" key="13">
    <source>
        <dbReference type="EMBL" id="OGY16781.1"/>
    </source>
</evidence>
<reference evidence="13 14" key="1">
    <citation type="journal article" date="2016" name="Nat. Commun.">
        <title>Thousands of microbial genomes shed light on interconnected biogeochemical processes in an aquifer system.</title>
        <authorList>
            <person name="Anantharaman K."/>
            <person name="Brown C.T."/>
            <person name="Hug L.A."/>
            <person name="Sharon I."/>
            <person name="Castelle C.J."/>
            <person name="Probst A.J."/>
            <person name="Thomas B.C."/>
            <person name="Singh A."/>
            <person name="Wilkins M.J."/>
            <person name="Karaoz U."/>
            <person name="Brodie E.L."/>
            <person name="Williams K.H."/>
            <person name="Hubbard S.S."/>
            <person name="Banfield J.F."/>
        </authorList>
    </citation>
    <scope>NUCLEOTIDE SEQUENCE [LARGE SCALE GENOMIC DNA]</scope>
</reference>
<dbReference type="EMBL" id="MHCH01000038">
    <property type="protein sequence ID" value="OGY16781.1"/>
    <property type="molecule type" value="Genomic_DNA"/>
</dbReference>
<keyword evidence="11" id="KW-1003">Cell membrane</keyword>
<dbReference type="Proteomes" id="UP000177324">
    <property type="component" value="Unassembled WGS sequence"/>
</dbReference>
<keyword evidence="10 11" id="KW-0066">ATP synthesis</keyword>
<dbReference type="GO" id="GO:0046933">
    <property type="term" value="F:proton-transporting ATP synthase activity, rotational mechanism"/>
    <property type="evidence" value="ECO:0007669"/>
    <property type="project" value="UniProtKB-UniRule"/>
</dbReference>
<evidence type="ECO:0000256" key="6">
    <source>
        <dbReference type="ARBA" id="ARBA00022781"/>
    </source>
</evidence>
<feature type="transmembrane region" description="Helical" evidence="11">
    <location>
        <begin position="208"/>
        <end position="230"/>
    </location>
</feature>
<feature type="transmembrane region" description="Helical" evidence="11">
    <location>
        <begin position="117"/>
        <end position="139"/>
    </location>
</feature>
<feature type="transmembrane region" description="Helical" evidence="11">
    <location>
        <begin position="181"/>
        <end position="202"/>
    </location>
</feature>
<evidence type="ECO:0000313" key="14">
    <source>
        <dbReference type="Proteomes" id="UP000177324"/>
    </source>
</evidence>
<dbReference type="SUPFAM" id="SSF81336">
    <property type="entry name" value="F1F0 ATP synthase subunit A"/>
    <property type="match status" value="1"/>
</dbReference>
<comment type="function">
    <text evidence="11 12">Key component of the proton channel; it plays a direct role in the translocation of protons across the membrane.</text>
</comment>
<dbReference type="InterPro" id="IPR000568">
    <property type="entry name" value="ATP_synth_F0_asu"/>
</dbReference>
<gene>
    <name evidence="11" type="primary">atpB</name>
    <name evidence="13" type="ORF">A2784_02150</name>
</gene>
<evidence type="ECO:0000256" key="5">
    <source>
        <dbReference type="ARBA" id="ARBA00022692"/>
    </source>
</evidence>
<evidence type="ECO:0000256" key="9">
    <source>
        <dbReference type="ARBA" id="ARBA00023136"/>
    </source>
</evidence>
<feature type="transmembrane region" description="Helical" evidence="11">
    <location>
        <begin position="20"/>
        <end position="40"/>
    </location>
</feature>
<dbReference type="GO" id="GO:0005886">
    <property type="term" value="C:plasma membrane"/>
    <property type="evidence" value="ECO:0007669"/>
    <property type="project" value="UniProtKB-SubCell"/>
</dbReference>
<evidence type="ECO:0000256" key="11">
    <source>
        <dbReference type="HAMAP-Rule" id="MF_01393"/>
    </source>
</evidence>
<dbReference type="CDD" id="cd00310">
    <property type="entry name" value="ATP-synt_Fo_a_6"/>
    <property type="match status" value="1"/>
</dbReference>
<keyword evidence="3 11" id="KW-0813">Transport</keyword>
<evidence type="ECO:0000256" key="12">
    <source>
        <dbReference type="RuleBase" id="RU000483"/>
    </source>
</evidence>
<feature type="transmembrane region" description="Helical" evidence="11">
    <location>
        <begin position="82"/>
        <end position="105"/>
    </location>
</feature>
<comment type="similarity">
    <text evidence="2 11 12">Belongs to the ATPase A chain family.</text>
</comment>
<keyword evidence="8 11" id="KW-0406">Ion transport</keyword>
<dbReference type="InterPro" id="IPR035908">
    <property type="entry name" value="F0_ATP_A_sf"/>
</dbReference>
<dbReference type="GO" id="GO:0045259">
    <property type="term" value="C:proton-transporting ATP synthase complex"/>
    <property type="evidence" value="ECO:0007669"/>
    <property type="project" value="UniProtKB-KW"/>
</dbReference>
<evidence type="ECO:0000256" key="7">
    <source>
        <dbReference type="ARBA" id="ARBA00022989"/>
    </source>
</evidence>
<dbReference type="PRINTS" id="PR00123">
    <property type="entry name" value="ATPASEA"/>
</dbReference>
<keyword evidence="9 11" id="KW-0472">Membrane</keyword>
<comment type="subcellular location">
    <subcellularLocation>
        <location evidence="11 12">Cell membrane</location>
        <topology evidence="11 12">Multi-pass membrane protein</topology>
    </subcellularLocation>
    <subcellularLocation>
        <location evidence="1">Membrane</location>
        <topology evidence="1">Multi-pass membrane protein</topology>
    </subcellularLocation>
</comment>
<evidence type="ECO:0000256" key="10">
    <source>
        <dbReference type="ARBA" id="ARBA00023310"/>
    </source>
</evidence>
<evidence type="ECO:0000256" key="4">
    <source>
        <dbReference type="ARBA" id="ARBA00022547"/>
    </source>
</evidence>
<evidence type="ECO:0000256" key="1">
    <source>
        <dbReference type="ARBA" id="ARBA00004141"/>
    </source>
</evidence>
<dbReference type="InterPro" id="IPR023011">
    <property type="entry name" value="ATP_synth_F0_asu_AS"/>
</dbReference>
<comment type="caution">
    <text evidence="13">The sequence shown here is derived from an EMBL/GenBank/DDBJ whole genome shotgun (WGS) entry which is preliminary data.</text>
</comment>
<keyword evidence="4 11" id="KW-0138">CF(0)</keyword>
<dbReference type="Gene3D" id="1.20.120.220">
    <property type="entry name" value="ATP synthase, F0 complex, subunit A"/>
    <property type="match status" value="1"/>
</dbReference>
<organism evidence="13 14">
    <name type="scientific">Candidatus Chisholmbacteria bacterium RIFCSPHIGHO2_01_FULL_48_12</name>
    <dbReference type="NCBI Taxonomy" id="1797589"/>
    <lineage>
        <taxon>Bacteria</taxon>
        <taxon>Candidatus Chisholmiibacteriota</taxon>
    </lineage>
</organism>
<keyword evidence="5 11" id="KW-0812">Transmembrane</keyword>
<dbReference type="PANTHER" id="PTHR42823:SF3">
    <property type="entry name" value="ATP SYNTHASE SUBUNIT A, CHLOROPLASTIC"/>
    <property type="match status" value="1"/>
</dbReference>
<dbReference type="HAMAP" id="MF_01393">
    <property type="entry name" value="ATP_synth_a_bact"/>
    <property type="match status" value="1"/>
</dbReference>
<dbReference type="GO" id="GO:0042777">
    <property type="term" value="P:proton motive force-driven plasma membrane ATP synthesis"/>
    <property type="evidence" value="ECO:0007669"/>
    <property type="project" value="TreeGrafter"/>
</dbReference>
<evidence type="ECO:0000256" key="8">
    <source>
        <dbReference type="ARBA" id="ARBA00023065"/>
    </source>
</evidence>
<name>A0A1G1VN14_9BACT</name>
<keyword evidence="7 11" id="KW-1133">Transmembrane helix</keyword>